<name>A0A1G7GAK8_9BACT</name>
<evidence type="ECO:0000256" key="1">
    <source>
        <dbReference type="ARBA" id="ARBA00010641"/>
    </source>
</evidence>
<evidence type="ECO:0000313" key="7">
    <source>
        <dbReference type="EMBL" id="SDE85137.1"/>
    </source>
</evidence>
<dbReference type="SUPFAM" id="SSF88946">
    <property type="entry name" value="Sigma2 domain of RNA polymerase sigma factors"/>
    <property type="match status" value="1"/>
</dbReference>
<proteinExistence type="inferred from homology"/>
<sequence length="237" mass="27175">MIAQAMEIPRLELHIQPTCEAFDSDGSTLPNFQHDFIHGDEKRLLDQSLSGSSACYQHLVDSARSGCPMAFGELWDIHSKRLYLTILRIVRNPFDAEDALQDSFILAFSAVRRFEGRSSFHTWLTRIAINSALGMLRRRRRRPEMSLEAMSSPEDDRWSEGFRDIAPGPEQLLDRKQQHATLMHDVDQLPTRLQDVVQTLLIEDCTVREAACRLNISYAAAKSRLYRARVMMHATNM</sequence>
<feature type="domain" description="RNA polymerase sigma-70 region 2" evidence="5">
    <location>
        <begin position="77"/>
        <end position="142"/>
    </location>
</feature>
<dbReference type="Gene3D" id="1.10.10.10">
    <property type="entry name" value="Winged helix-like DNA-binding domain superfamily/Winged helix DNA-binding domain"/>
    <property type="match status" value="1"/>
</dbReference>
<evidence type="ECO:0000259" key="5">
    <source>
        <dbReference type="Pfam" id="PF04542"/>
    </source>
</evidence>
<dbReference type="InterPro" id="IPR013249">
    <property type="entry name" value="RNA_pol_sigma70_r4_t2"/>
</dbReference>
<dbReference type="Pfam" id="PF04542">
    <property type="entry name" value="Sigma70_r2"/>
    <property type="match status" value="1"/>
</dbReference>
<dbReference type="InterPro" id="IPR036388">
    <property type="entry name" value="WH-like_DNA-bd_sf"/>
</dbReference>
<dbReference type="InterPro" id="IPR013325">
    <property type="entry name" value="RNA_pol_sigma_r2"/>
</dbReference>
<dbReference type="OrthoDB" id="9795666at2"/>
<keyword evidence="3" id="KW-0731">Sigma factor</keyword>
<evidence type="ECO:0000313" key="8">
    <source>
        <dbReference type="Proteomes" id="UP000182427"/>
    </source>
</evidence>
<evidence type="ECO:0000256" key="2">
    <source>
        <dbReference type="ARBA" id="ARBA00023015"/>
    </source>
</evidence>
<keyword evidence="8" id="KW-1185">Reference proteome</keyword>
<comment type="similarity">
    <text evidence="1">Belongs to the sigma-70 factor family. ECF subfamily.</text>
</comment>
<dbReference type="AlphaFoldDB" id="A0A1G7GAK8"/>
<dbReference type="PANTHER" id="PTHR43133">
    <property type="entry name" value="RNA POLYMERASE ECF-TYPE SIGMA FACTO"/>
    <property type="match status" value="1"/>
</dbReference>
<keyword evidence="4" id="KW-0804">Transcription</keyword>
<feature type="domain" description="RNA polymerase sigma factor 70 region 4 type 2" evidence="6">
    <location>
        <begin position="186"/>
        <end position="231"/>
    </location>
</feature>
<evidence type="ECO:0000256" key="4">
    <source>
        <dbReference type="ARBA" id="ARBA00023163"/>
    </source>
</evidence>
<dbReference type="SUPFAM" id="SSF88659">
    <property type="entry name" value="Sigma3 and sigma4 domains of RNA polymerase sigma factors"/>
    <property type="match status" value="1"/>
</dbReference>
<gene>
    <name evidence="7" type="ORF">SAMN05444167_0629</name>
</gene>
<evidence type="ECO:0000259" key="6">
    <source>
        <dbReference type="Pfam" id="PF08281"/>
    </source>
</evidence>
<dbReference type="GO" id="GO:0003677">
    <property type="term" value="F:DNA binding"/>
    <property type="evidence" value="ECO:0007669"/>
    <property type="project" value="InterPro"/>
</dbReference>
<dbReference type="InterPro" id="IPR013324">
    <property type="entry name" value="RNA_pol_sigma_r3/r4-like"/>
</dbReference>
<dbReference type="GO" id="GO:0016987">
    <property type="term" value="F:sigma factor activity"/>
    <property type="evidence" value="ECO:0007669"/>
    <property type="project" value="UniProtKB-KW"/>
</dbReference>
<dbReference type="GO" id="GO:0006352">
    <property type="term" value="P:DNA-templated transcription initiation"/>
    <property type="evidence" value="ECO:0007669"/>
    <property type="project" value="InterPro"/>
</dbReference>
<dbReference type="Proteomes" id="UP000182427">
    <property type="component" value="Chromosome I"/>
</dbReference>
<accession>A0A1G7GAK8</accession>
<dbReference type="InterPro" id="IPR014284">
    <property type="entry name" value="RNA_pol_sigma-70_dom"/>
</dbReference>
<reference evidence="7 8" key="1">
    <citation type="submission" date="2016-10" db="EMBL/GenBank/DDBJ databases">
        <authorList>
            <person name="de Groot N.N."/>
        </authorList>
    </citation>
    <scope>NUCLEOTIDE SEQUENCE [LARGE SCALE GENOMIC DNA]</scope>
    <source>
        <strain evidence="7 8">GAS232</strain>
    </source>
</reference>
<dbReference type="PANTHER" id="PTHR43133:SF51">
    <property type="entry name" value="RNA POLYMERASE SIGMA FACTOR"/>
    <property type="match status" value="1"/>
</dbReference>
<dbReference type="InterPro" id="IPR007627">
    <property type="entry name" value="RNA_pol_sigma70_r2"/>
</dbReference>
<dbReference type="RefSeq" id="WP_083343868.1">
    <property type="nucleotide sequence ID" value="NZ_LT629690.1"/>
</dbReference>
<dbReference type="InterPro" id="IPR039425">
    <property type="entry name" value="RNA_pol_sigma-70-like"/>
</dbReference>
<dbReference type="NCBIfam" id="TIGR02937">
    <property type="entry name" value="sigma70-ECF"/>
    <property type="match status" value="1"/>
</dbReference>
<evidence type="ECO:0000256" key="3">
    <source>
        <dbReference type="ARBA" id="ARBA00023082"/>
    </source>
</evidence>
<dbReference type="Pfam" id="PF08281">
    <property type="entry name" value="Sigma70_r4_2"/>
    <property type="match status" value="1"/>
</dbReference>
<protein>
    <submittedName>
        <fullName evidence="7">RNA polymerase sigma-70 factor, ECF subfamily</fullName>
    </submittedName>
</protein>
<organism evidence="7 8">
    <name type="scientific">Terriglobus roseus</name>
    <dbReference type="NCBI Taxonomy" id="392734"/>
    <lineage>
        <taxon>Bacteria</taxon>
        <taxon>Pseudomonadati</taxon>
        <taxon>Acidobacteriota</taxon>
        <taxon>Terriglobia</taxon>
        <taxon>Terriglobales</taxon>
        <taxon>Acidobacteriaceae</taxon>
        <taxon>Terriglobus</taxon>
    </lineage>
</organism>
<dbReference type="Gene3D" id="1.10.1740.10">
    <property type="match status" value="1"/>
</dbReference>
<keyword evidence="2" id="KW-0805">Transcription regulation</keyword>
<dbReference type="EMBL" id="LT629690">
    <property type="protein sequence ID" value="SDE85137.1"/>
    <property type="molecule type" value="Genomic_DNA"/>
</dbReference>